<dbReference type="InterPro" id="IPR036291">
    <property type="entry name" value="NAD(P)-bd_dom_sf"/>
</dbReference>
<proteinExistence type="predicted"/>
<name>A0A8J6QP18_9BACT</name>
<evidence type="ECO:0000259" key="3">
    <source>
        <dbReference type="Pfam" id="PF21074"/>
    </source>
</evidence>
<evidence type="ECO:0000313" key="5">
    <source>
        <dbReference type="EMBL" id="MBD1399100.1"/>
    </source>
</evidence>
<evidence type="ECO:0000259" key="2">
    <source>
        <dbReference type="Pfam" id="PF05088"/>
    </source>
</evidence>
<feature type="domain" description="NAD-glutamate dehydrogenase ACT2" evidence="4">
    <location>
        <begin position="403"/>
        <end position="481"/>
    </location>
</feature>
<dbReference type="SUPFAM" id="SSF51735">
    <property type="entry name" value="NAD(P)-binding Rossmann-fold domains"/>
    <property type="match status" value="1"/>
</dbReference>
<evidence type="ECO:0000259" key="4">
    <source>
        <dbReference type="Pfam" id="PF21076"/>
    </source>
</evidence>
<evidence type="ECO:0000313" key="6">
    <source>
        <dbReference type="Proteomes" id="UP000632828"/>
    </source>
</evidence>
<dbReference type="InterPro" id="IPR028971">
    <property type="entry name" value="NAD-GDH_cat"/>
</dbReference>
<organism evidence="5 6">
    <name type="scientific">Pelovirga terrestris</name>
    <dbReference type="NCBI Taxonomy" id="2771352"/>
    <lineage>
        <taxon>Bacteria</taxon>
        <taxon>Pseudomonadati</taxon>
        <taxon>Thermodesulfobacteriota</taxon>
        <taxon>Desulfuromonadia</taxon>
        <taxon>Geobacterales</taxon>
        <taxon>Geobacteraceae</taxon>
        <taxon>Pelovirga</taxon>
    </lineage>
</organism>
<keyword evidence="1" id="KW-0560">Oxidoreductase</keyword>
<dbReference type="Pfam" id="PF21074">
    <property type="entry name" value="GDH_C"/>
    <property type="match status" value="1"/>
</dbReference>
<dbReference type="GO" id="GO:0004352">
    <property type="term" value="F:glutamate dehydrogenase (NAD+) activity"/>
    <property type="evidence" value="ECO:0007669"/>
    <property type="project" value="InterPro"/>
</dbReference>
<dbReference type="InterPro" id="IPR007780">
    <property type="entry name" value="NAD_Glu_DH_bac"/>
</dbReference>
<reference evidence="5" key="1">
    <citation type="submission" date="2020-09" db="EMBL/GenBank/DDBJ databases">
        <title>Pelobacter alkaliphilus sp. nov., a novel anaerobic arsenate-reducing bacterium from terrestrial mud volcano.</title>
        <authorList>
            <person name="Khomyakova M.A."/>
            <person name="Merkel A.Y."/>
            <person name="Slobodkin A.I."/>
        </authorList>
    </citation>
    <scope>NUCLEOTIDE SEQUENCE</scope>
    <source>
        <strain evidence="5">M08fum</strain>
    </source>
</reference>
<keyword evidence="6" id="KW-1185">Reference proteome</keyword>
<dbReference type="RefSeq" id="WP_191153380.1">
    <property type="nucleotide sequence ID" value="NZ_JACWUN010000001.1"/>
</dbReference>
<dbReference type="Pfam" id="PF21078">
    <property type="entry name" value="GDH_HM3"/>
    <property type="match status" value="1"/>
</dbReference>
<dbReference type="SUPFAM" id="SSF53223">
    <property type="entry name" value="Aminoacid dehydrogenase-like, N-terminal domain"/>
    <property type="match status" value="1"/>
</dbReference>
<dbReference type="GO" id="GO:0006538">
    <property type="term" value="P:L-glutamate catabolic process"/>
    <property type="evidence" value="ECO:0007669"/>
    <property type="project" value="InterPro"/>
</dbReference>
<dbReference type="PIRSF" id="PIRSF036761">
    <property type="entry name" value="GDH_Mll4104"/>
    <property type="match status" value="1"/>
</dbReference>
<accession>A0A8J6QP18</accession>
<feature type="domain" description="NAD-specific glutamate dehydrogenase C-terminal" evidence="3">
    <location>
        <begin position="1251"/>
        <end position="1579"/>
    </location>
</feature>
<dbReference type="InterPro" id="IPR046346">
    <property type="entry name" value="Aminoacid_DH-like_N_sf"/>
</dbReference>
<comment type="caution">
    <text evidence="5">The sequence shown here is derived from an EMBL/GenBank/DDBJ whole genome shotgun (WGS) entry which is preliminary data.</text>
</comment>
<dbReference type="Proteomes" id="UP000632828">
    <property type="component" value="Unassembled WGS sequence"/>
</dbReference>
<dbReference type="Pfam" id="PF21076">
    <property type="entry name" value="GDH_ACT2"/>
    <property type="match status" value="1"/>
</dbReference>
<evidence type="ECO:0000256" key="1">
    <source>
        <dbReference type="ARBA" id="ARBA00023002"/>
    </source>
</evidence>
<dbReference type="InterPro" id="IPR049059">
    <property type="entry name" value="NAD_Glu_DH_HM1"/>
</dbReference>
<dbReference type="InterPro" id="IPR049062">
    <property type="entry name" value="NAD_Glu_DH_ACT2"/>
</dbReference>
<dbReference type="GO" id="GO:0004069">
    <property type="term" value="F:L-aspartate:2-oxoglutarate aminotransferase activity"/>
    <property type="evidence" value="ECO:0007669"/>
    <property type="project" value="InterPro"/>
</dbReference>
<protein>
    <submittedName>
        <fullName evidence="5">NAD-glutamate dehydrogenase</fullName>
    </submittedName>
</protein>
<dbReference type="PANTHER" id="PTHR43403">
    <property type="entry name" value="NAD-SPECIFIC GLUTAMATE DEHYDROGENASE"/>
    <property type="match status" value="1"/>
</dbReference>
<dbReference type="Pfam" id="PF05088">
    <property type="entry name" value="Bac_GDH_CD"/>
    <property type="match status" value="1"/>
</dbReference>
<gene>
    <name evidence="5" type="ORF">ICT70_00260</name>
</gene>
<dbReference type="PANTHER" id="PTHR43403:SF1">
    <property type="entry name" value="NAD-SPECIFIC GLUTAMATE DEHYDROGENASE"/>
    <property type="match status" value="1"/>
</dbReference>
<feature type="domain" description="NAD-glutamate dehydrogenase catalytic" evidence="2">
    <location>
        <begin position="715"/>
        <end position="1206"/>
    </location>
</feature>
<dbReference type="EMBL" id="JACWUN010000001">
    <property type="protein sequence ID" value="MBD1399100.1"/>
    <property type="molecule type" value="Genomic_DNA"/>
</dbReference>
<sequence>MKVTVLSSGSIEENERLFEPDAIKKELQRQGQKRNLDTFVTLAQILRTEIPEHLLAQLSFAELTQQLIEAGRFLFTQDHEVRAKLFPLKDSGKYRLFTNSPDANHIFFSLQEFLHRRALQFHVVCHPILSVTRKDGKIESLTNASGDLPRESFVWMEFERLAEGQVEEIEAALKTIISAALTIYRDRPAMLKKFDELLKIKEFAGHQALFEWLKQENFIPVATRNFTYASGDDINGFKEEDSKALGLREFYLQPFHKADKPFTLSMEKAFSLLGHGKMVDVERTELRCPLHRFERLTYLGFREKIKGGYREHCFFGFYTQKSIDENSFMIPALRQRIEKAQQQLNIVRDSHNYRKTVQIINSFPKIELFLMEEDELRRMLRSFIQMHRQAGVKVVIAPTTAEQGLTLLLIMPNEYYLPEHIERLEAYLRRYFKAVSVDIRLIHAASDYLTLHVNLQLRHKEVQVDLLKLEQGLTRLTMPWKLRFRTLLEKNFSSESYATWDTYIKAFDKEYRARNEPRFAIRDLRNIEKLLHFQQDVFDLWGPFHGKRDYYRLQYYSLNRSYLNDLMPYLQNLNLYVLHQVDSDLVINDQPVYIKSFSVRADAAKSLPMAQVKTPLIETLRALNNNEVENDYLHQLLLPTGLSWRQIDVFRAYRNYYLQLGSPFSKKRVAETLTNNIAATQLLYRYFEGRFKPAPEWDDPMVRELEVLSPVRQELVKVLENVTNPNEDKILRTLFNLIDSTIRTNFFVRCDKDDYFISLKISSLGVIDMPAPRPLYEVYVHSAQIEGVHLRGGKVARGGIRWSDRPDDFRTEVLGLVKAQMTKNAVIVPEGSKGGFVTKRSSADREQLGKIVKEAYQTFMRGLLDITDNRVGNDIVRPAGVIAHDDQDPYLVVAADKGTAHLSDVANAISESYNFWLGDAFASGGSHGYDHKKLGITARGAWESVKRLFREMGHDIQTEPFTVVGIGDMSGDVFGNGMLLSKKIRLLAAFDHRHIFLDPDPDPETSWQERQRLFNVPRSTWEDYNSELISAGGGIYSRQLKEIPLTPQVAKWLGVRQSSIDVPGLIKLLLTAPVDLLWNGGIGTYIKASTQNHEEAGDRANDGLRADGIEVRAKVIGEGGNLGLTQAGRIEFALNGGRVNTDAIDNSGGVDSSDHEVNLKILLRLLRQEKKVKSLQAGYALLEEIEETVCKDVLANNYTQTLSISLDELRIEKDVEPHLDLIDRLSRAGLLDRRGEGLPSRKEVALRQPNRLTRPELAVLLAYSKMFLYRGLLDAELPDNKVVKQLLFDYFPAEIGERYAEQVPRHPLAREITATMLTNRVIDQAGSAFLQTASRLTGRSQVSVANAYLIFDSLLSGSELRHAVYSLDNRMAAARQYELLLLLENILATFCVYALGNGMAIPATTADLERISAQLHDYAGLLPKVLPANAWQECRQGKSTLQNEGLNPDIAYKFSVLDSLVDFLPLLCMADSSGQSLETLAQIKVLVDQQVKIDVLLGQLAKVPVRDSWDRQARESLISSLHAVNVNLVDQVATQSADQPEAFFSRRRAKIRFLDNARQSLIAEEPQNFHPFSVLLHHLEGLVKS</sequence>
<dbReference type="Gene3D" id="3.40.50.720">
    <property type="entry name" value="NAD(P)-binding Rossmann-like Domain"/>
    <property type="match status" value="1"/>
</dbReference>
<dbReference type="InterPro" id="IPR049056">
    <property type="entry name" value="NAD_Glu_DH_HM3"/>
</dbReference>
<dbReference type="Pfam" id="PF21073">
    <property type="entry name" value="GDH_HM1"/>
    <property type="match status" value="1"/>
</dbReference>
<dbReference type="InterPro" id="IPR048381">
    <property type="entry name" value="GDH_C"/>
</dbReference>